<dbReference type="Proteomes" id="UP000326799">
    <property type="component" value="Unassembled WGS sequence"/>
</dbReference>
<dbReference type="GO" id="GO:0020037">
    <property type="term" value="F:heme binding"/>
    <property type="evidence" value="ECO:0007669"/>
    <property type="project" value="InterPro"/>
</dbReference>
<dbReference type="SUPFAM" id="SSF48264">
    <property type="entry name" value="Cytochrome P450"/>
    <property type="match status" value="1"/>
</dbReference>
<accession>A0A5N6F541</accession>
<dbReference type="InterPro" id="IPR036396">
    <property type="entry name" value="Cyt_P450_sf"/>
</dbReference>
<protein>
    <recommendedName>
        <fullName evidence="3">Cytochrome P450</fullName>
    </recommendedName>
</protein>
<dbReference type="GO" id="GO:0005506">
    <property type="term" value="F:iron ion binding"/>
    <property type="evidence" value="ECO:0007669"/>
    <property type="project" value="InterPro"/>
</dbReference>
<name>A0A5N6F541_9EURO</name>
<gene>
    <name evidence="1" type="ORF">BDV33DRAFT_24359</name>
</gene>
<evidence type="ECO:0000313" key="2">
    <source>
        <dbReference type="Proteomes" id="UP000326799"/>
    </source>
</evidence>
<sequence>MSTAPEHLPFGHGGHSCPSRLLVDFELKMIVVYLLRSRISGRIKWTETCESVDGPGSNAAFSGAS</sequence>
<organism evidence="1 2">
    <name type="scientific">Aspergillus novoparasiticus</name>
    <dbReference type="NCBI Taxonomy" id="986946"/>
    <lineage>
        <taxon>Eukaryota</taxon>
        <taxon>Fungi</taxon>
        <taxon>Dikarya</taxon>
        <taxon>Ascomycota</taxon>
        <taxon>Pezizomycotina</taxon>
        <taxon>Eurotiomycetes</taxon>
        <taxon>Eurotiomycetidae</taxon>
        <taxon>Eurotiales</taxon>
        <taxon>Aspergillaceae</taxon>
        <taxon>Aspergillus</taxon>
        <taxon>Aspergillus subgen. Circumdati</taxon>
    </lineage>
</organism>
<dbReference type="EMBL" id="ML733403">
    <property type="protein sequence ID" value="KAB8223814.1"/>
    <property type="molecule type" value="Genomic_DNA"/>
</dbReference>
<dbReference type="GO" id="GO:0004497">
    <property type="term" value="F:monooxygenase activity"/>
    <property type="evidence" value="ECO:0007669"/>
    <property type="project" value="InterPro"/>
</dbReference>
<dbReference type="Gene3D" id="1.10.630.10">
    <property type="entry name" value="Cytochrome P450"/>
    <property type="match status" value="1"/>
</dbReference>
<dbReference type="AlphaFoldDB" id="A0A5N6F541"/>
<proteinExistence type="predicted"/>
<reference evidence="1 2" key="1">
    <citation type="submission" date="2019-04" db="EMBL/GenBank/DDBJ databases">
        <title>Fungal friends and foes A comparative genomics study of 23 Aspergillus species from section Flavi.</title>
        <authorList>
            <consortium name="DOE Joint Genome Institute"/>
            <person name="Kjaerbolling I."/>
            <person name="Vesth T.C."/>
            <person name="Frisvad J.C."/>
            <person name="Nybo J.L."/>
            <person name="Theobald S."/>
            <person name="Kildgaard S."/>
            <person name="Petersen T.I."/>
            <person name="Kuo A."/>
            <person name="Sato A."/>
            <person name="Lyhne E.K."/>
            <person name="Kogle M.E."/>
            <person name="Wiebenga A."/>
            <person name="Kun R.S."/>
            <person name="Lubbers R.J."/>
            <person name="Makela M.R."/>
            <person name="Barry K."/>
            <person name="Chovatia M."/>
            <person name="Clum A."/>
            <person name="Daum C."/>
            <person name="Haridas S."/>
            <person name="He G."/>
            <person name="LaButti K."/>
            <person name="Lipzen A."/>
            <person name="Mondo S."/>
            <person name="Pangilinan J."/>
            <person name="Riley R."/>
            <person name="Salamov A."/>
            <person name="Simmons B.A."/>
            <person name="Magnuson J.K."/>
            <person name="Henrissat B."/>
            <person name="Mortensen U.H."/>
            <person name="Larsen T.O."/>
            <person name="De vries R.P."/>
            <person name="Grigoriev I.V."/>
            <person name="Machida M."/>
            <person name="Baker S.E."/>
            <person name="Andersen M.R."/>
        </authorList>
    </citation>
    <scope>NUCLEOTIDE SEQUENCE [LARGE SCALE GENOMIC DNA]</scope>
    <source>
        <strain evidence="1 2">CBS 126849</strain>
    </source>
</reference>
<dbReference type="GO" id="GO:0016705">
    <property type="term" value="F:oxidoreductase activity, acting on paired donors, with incorporation or reduction of molecular oxygen"/>
    <property type="evidence" value="ECO:0007669"/>
    <property type="project" value="InterPro"/>
</dbReference>
<keyword evidence="2" id="KW-1185">Reference proteome</keyword>
<evidence type="ECO:0008006" key="3">
    <source>
        <dbReference type="Google" id="ProtNLM"/>
    </source>
</evidence>
<evidence type="ECO:0000313" key="1">
    <source>
        <dbReference type="EMBL" id="KAB8223814.1"/>
    </source>
</evidence>